<name>A0A8D8WWF9_9HEMI</name>
<organism evidence="1">
    <name type="scientific">Cacopsylla melanoneura</name>
    <dbReference type="NCBI Taxonomy" id="428564"/>
    <lineage>
        <taxon>Eukaryota</taxon>
        <taxon>Metazoa</taxon>
        <taxon>Ecdysozoa</taxon>
        <taxon>Arthropoda</taxon>
        <taxon>Hexapoda</taxon>
        <taxon>Insecta</taxon>
        <taxon>Pterygota</taxon>
        <taxon>Neoptera</taxon>
        <taxon>Paraneoptera</taxon>
        <taxon>Hemiptera</taxon>
        <taxon>Sternorrhyncha</taxon>
        <taxon>Psylloidea</taxon>
        <taxon>Psyllidae</taxon>
        <taxon>Psyllinae</taxon>
        <taxon>Cacopsylla</taxon>
    </lineage>
</organism>
<protein>
    <submittedName>
        <fullName evidence="1">Uncharacterized protein</fullName>
    </submittedName>
</protein>
<dbReference type="EMBL" id="HBUF01229851">
    <property type="protein sequence ID" value="CAG6672889.1"/>
    <property type="molecule type" value="Transcribed_RNA"/>
</dbReference>
<evidence type="ECO:0000313" key="1">
    <source>
        <dbReference type="EMBL" id="CAG6672889.1"/>
    </source>
</evidence>
<proteinExistence type="predicted"/>
<sequence>MVWPLPPDPGTLSCESGTKTHTLTYITPPPPPPTIGRYMPQFRCLMLENEANLCGLVYVGGLNCRECQDEPKIKHLPTDCYFNFPRPMYTYLCRYCIAVGCVNLY</sequence>
<dbReference type="AlphaFoldDB" id="A0A8D8WWF9"/>
<reference evidence="1" key="1">
    <citation type="submission" date="2021-05" db="EMBL/GenBank/DDBJ databases">
        <authorList>
            <person name="Alioto T."/>
            <person name="Alioto T."/>
            <person name="Gomez Garrido J."/>
        </authorList>
    </citation>
    <scope>NUCLEOTIDE SEQUENCE</scope>
</reference>
<accession>A0A8D8WWF9</accession>